<proteinExistence type="predicted"/>
<accession>A0ACC1XSE0</accession>
<sequence>MAFQAYRFSNTIMLYLAFAAFLNMLEVRGAIHVVGDRNGWNIVTDSTNWARGKEFHVGDVLVFNYEKDLHNVMQVNSAAYEECAKDQYVRLFDSGSDSVVLSEVGQSWYICGVDDHCENGQKLCINVAP</sequence>
<organism evidence="1 2">
    <name type="scientific">Melia azedarach</name>
    <name type="common">Chinaberry tree</name>
    <dbReference type="NCBI Taxonomy" id="155640"/>
    <lineage>
        <taxon>Eukaryota</taxon>
        <taxon>Viridiplantae</taxon>
        <taxon>Streptophyta</taxon>
        <taxon>Embryophyta</taxon>
        <taxon>Tracheophyta</taxon>
        <taxon>Spermatophyta</taxon>
        <taxon>Magnoliopsida</taxon>
        <taxon>eudicotyledons</taxon>
        <taxon>Gunneridae</taxon>
        <taxon>Pentapetalae</taxon>
        <taxon>rosids</taxon>
        <taxon>malvids</taxon>
        <taxon>Sapindales</taxon>
        <taxon>Meliaceae</taxon>
        <taxon>Melia</taxon>
    </lineage>
</organism>
<evidence type="ECO:0000313" key="2">
    <source>
        <dbReference type="Proteomes" id="UP001164539"/>
    </source>
</evidence>
<name>A0ACC1XSE0_MELAZ</name>
<reference evidence="1 2" key="1">
    <citation type="journal article" date="2023" name="Science">
        <title>Complex scaffold remodeling in plant triterpene biosynthesis.</title>
        <authorList>
            <person name="De La Pena R."/>
            <person name="Hodgson H."/>
            <person name="Liu J.C."/>
            <person name="Stephenson M.J."/>
            <person name="Martin A.C."/>
            <person name="Owen C."/>
            <person name="Harkess A."/>
            <person name="Leebens-Mack J."/>
            <person name="Jimenez L.E."/>
            <person name="Osbourn A."/>
            <person name="Sattely E.S."/>
        </authorList>
    </citation>
    <scope>NUCLEOTIDE SEQUENCE [LARGE SCALE GENOMIC DNA]</scope>
    <source>
        <strain evidence="2">cv. JPN11</strain>
        <tissue evidence="1">Leaf</tissue>
    </source>
</reference>
<dbReference type="Proteomes" id="UP001164539">
    <property type="component" value="Chromosome 8"/>
</dbReference>
<keyword evidence="2" id="KW-1185">Reference proteome</keyword>
<gene>
    <name evidence="1" type="ORF">OWV82_015704</name>
</gene>
<comment type="caution">
    <text evidence="1">The sequence shown here is derived from an EMBL/GenBank/DDBJ whole genome shotgun (WGS) entry which is preliminary data.</text>
</comment>
<evidence type="ECO:0000313" key="1">
    <source>
        <dbReference type="EMBL" id="KAJ4713644.1"/>
    </source>
</evidence>
<protein>
    <submittedName>
        <fullName evidence="1">Mavicyanin</fullName>
    </submittedName>
</protein>
<dbReference type="EMBL" id="CM051401">
    <property type="protein sequence ID" value="KAJ4713644.1"/>
    <property type="molecule type" value="Genomic_DNA"/>
</dbReference>